<evidence type="ECO:0000313" key="6">
    <source>
        <dbReference type="EMBL" id="PSJ63776.1"/>
    </source>
</evidence>
<protein>
    <submittedName>
        <fullName evidence="6">Aldehyde-activating protein</fullName>
    </submittedName>
</protein>
<evidence type="ECO:0000256" key="2">
    <source>
        <dbReference type="ARBA" id="ARBA00022723"/>
    </source>
</evidence>
<evidence type="ECO:0000256" key="1">
    <source>
        <dbReference type="ARBA" id="ARBA00005495"/>
    </source>
</evidence>
<name>A0A2P7SMR3_9HYPH</name>
<keyword evidence="4" id="KW-0456">Lyase</keyword>
<dbReference type="OrthoDB" id="9807246at2"/>
<sequence length="146" mass="15802">MGESGRLTGRCLCGAVSFTAVPSKMEMDVCHCGMCRRWSGGAFMAVGCGNSLEIADEADLGVYRSSEWGERAFCKKCGSSLFWRGVHDGSVAVSMQAFAEPERFNFVEEIFVDDKPANYAFANETRRLTGAEVVAAYAAKQEANNG</sequence>
<dbReference type="EMBL" id="PXYL01000001">
    <property type="protein sequence ID" value="PSJ63776.1"/>
    <property type="molecule type" value="Genomic_DNA"/>
</dbReference>
<proteinExistence type="inferred from homology"/>
<dbReference type="InterPro" id="IPR006913">
    <property type="entry name" value="CENP-V/GFA"/>
</dbReference>
<keyword evidence="2" id="KW-0479">Metal-binding</keyword>
<accession>A0A2P7SMR3</accession>
<dbReference type="RefSeq" id="WP_106722129.1">
    <property type="nucleotide sequence ID" value="NZ_PXYL01000001.1"/>
</dbReference>
<evidence type="ECO:0000256" key="4">
    <source>
        <dbReference type="ARBA" id="ARBA00023239"/>
    </source>
</evidence>
<reference evidence="6 7" key="1">
    <citation type="submission" date="2018-03" db="EMBL/GenBank/DDBJ databases">
        <title>The draft genome of Mesorhizobium soli JCM 19897.</title>
        <authorList>
            <person name="Li L."/>
            <person name="Liu L."/>
            <person name="Liang L."/>
            <person name="Wang T."/>
            <person name="Zhang X."/>
        </authorList>
    </citation>
    <scope>NUCLEOTIDE SEQUENCE [LARGE SCALE GENOMIC DNA]</scope>
    <source>
        <strain evidence="6 7">JCM 19897</strain>
    </source>
</reference>
<dbReference type="SUPFAM" id="SSF51316">
    <property type="entry name" value="Mss4-like"/>
    <property type="match status" value="1"/>
</dbReference>
<gene>
    <name evidence="6" type="ORF">C7I85_01215</name>
</gene>
<keyword evidence="3" id="KW-0862">Zinc</keyword>
<dbReference type="PROSITE" id="PS51891">
    <property type="entry name" value="CENP_V_GFA"/>
    <property type="match status" value="1"/>
</dbReference>
<dbReference type="PANTHER" id="PTHR33337">
    <property type="entry name" value="GFA DOMAIN-CONTAINING PROTEIN"/>
    <property type="match status" value="1"/>
</dbReference>
<organism evidence="6 7">
    <name type="scientific">Pseudaminobacter soli</name>
    <name type="common">ex Li et al. 2025</name>
    <dbReference type="NCBI Taxonomy" id="1295366"/>
    <lineage>
        <taxon>Bacteria</taxon>
        <taxon>Pseudomonadati</taxon>
        <taxon>Pseudomonadota</taxon>
        <taxon>Alphaproteobacteria</taxon>
        <taxon>Hyphomicrobiales</taxon>
        <taxon>Phyllobacteriaceae</taxon>
        <taxon>Pseudaminobacter</taxon>
    </lineage>
</organism>
<feature type="domain" description="CENP-V/GFA" evidence="5">
    <location>
        <begin position="7"/>
        <end position="120"/>
    </location>
</feature>
<comment type="similarity">
    <text evidence="1">Belongs to the Gfa family.</text>
</comment>
<dbReference type="Gene3D" id="3.90.1590.10">
    <property type="entry name" value="glutathione-dependent formaldehyde- activating enzyme (gfa)"/>
    <property type="match status" value="1"/>
</dbReference>
<dbReference type="PANTHER" id="PTHR33337:SF40">
    <property type="entry name" value="CENP-V_GFA DOMAIN-CONTAINING PROTEIN-RELATED"/>
    <property type="match status" value="1"/>
</dbReference>
<dbReference type="Proteomes" id="UP000240653">
    <property type="component" value="Unassembled WGS sequence"/>
</dbReference>
<dbReference type="GO" id="GO:0046872">
    <property type="term" value="F:metal ion binding"/>
    <property type="evidence" value="ECO:0007669"/>
    <property type="project" value="UniProtKB-KW"/>
</dbReference>
<evidence type="ECO:0000256" key="3">
    <source>
        <dbReference type="ARBA" id="ARBA00022833"/>
    </source>
</evidence>
<comment type="caution">
    <text evidence="6">The sequence shown here is derived from an EMBL/GenBank/DDBJ whole genome shotgun (WGS) entry which is preliminary data.</text>
</comment>
<evidence type="ECO:0000313" key="7">
    <source>
        <dbReference type="Proteomes" id="UP000240653"/>
    </source>
</evidence>
<evidence type="ECO:0000259" key="5">
    <source>
        <dbReference type="PROSITE" id="PS51891"/>
    </source>
</evidence>
<keyword evidence="7" id="KW-1185">Reference proteome</keyword>
<dbReference type="InterPro" id="IPR011057">
    <property type="entry name" value="Mss4-like_sf"/>
</dbReference>
<dbReference type="GO" id="GO:0016846">
    <property type="term" value="F:carbon-sulfur lyase activity"/>
    <property type="evidence" value="ECO:0007669"/>
    <property type="project" value="InterPro"/>
</dbReference>
<dbReference type="Pfam" id="PF04828">
    <property type="entry name" value="GFA"/>
    <property type="match status" value="1"/>
</dbReference>
<dbReference type="AlphaFoldDB" id="A0A2P7SMR3"/>